<dbReference type="RefSeq" id="WP_151672002.1">
    <property type="nucleotide sequence ID" value="NZ_BKCG01000001.1"/>
</dbReference>
<keyword evidence="2" id="KW-1185">Reference proteome</keyword>
<sequence>MPFVTEYNTSLVFKKLIGEIPDDIRNWEPYRKSIYFLNRLDKTNLLYFKKFCENPIDNIDSIYKAIEVVDKKVFVYEGSKPSYHKYENCDRLSSNFVNYRIPTQIKEKGEEEIEKYRNWFKENESSFTDRPDVYQMRLQAKFGIIEGIQKVDYKNSGNVYKENLTLEEIQARIDSLLHNAAQFFKRNEKRQEVIKRFQTATFLAFKEEEIENNTTEYSDGELKNILKLYYYLFIEPTIHYLKEFFKTIYNADIEINERIFEALNFKKCGYCYSDKYEKESNRLAYKRQKLVEKFGEFEFPIEPTKFHFTDIIETNKRIAFIYCRVYRLISDEYKEDKGGKYKQFKIEYINHKNRFIYQVTKIYESDIPEIELFRKYITKIIQDKETKVAEFTTYAFEI</sequence>
<comment type="caution">
    <text evidence="1">The sequence shown here is derived from an EMBL/GenBank/DDBJ whole genome shotgun (WGS) entry which is preliminary data.</text>
</comment>
<proteinExistence type="predicted"/>
<dbReference type="EMBL" id="BKCG01000001">
    <property type="protein sequence ID" value="GER57897.1"/>
    <property type="molecule type" value="Genomic_DNA"/>
</dbReference>
<dbReference type="OrthoDB" id="981061at2"/>
<reference evidence="1 2" key="1">
    <citation type="submission" date="2019-08" db="EMBL/GenBank/DDBJ databases">
        <title>Draft genome sequence of Ulvibacter marinus type strain NBRC 109484.</title>
        <authorList>
            <person name="Kawano K."/>
            <person name="Ushijima N."/>
            <person name="Kihara M."/>
            <person name="Itoh H."/>
        </authorList>
    </citation>
    <scope>NUCLEOTIDE SEQUENCE [LARGE SCALE GENOMIC DNA]</scope>
    <source>
        <strain evidence="1 2">NBRC 109484</strain>
    </source>
</reference>
<gene>
    <name evidence="1" type="ORF">ULMA_00050</name>
</gene>
<accession>A0A5J4J025</accession>
<evidence type="ECO:0000313" key="2">
    <source>
        <dbReference type="Proteomes" id="UP000326509"/>
    </source>
</evidence>
<organism evidence="1 2">
    <name type="scientific">Patiriisocius marinus</name>
    <dbReference type="NCBI Taxonomy" id="1397112"/>
    <lineage>
        <taxon>Bacteria</taxon>
        <taxon>Pseudomonadati</taxon>
        <taxon>Bacteroidota</taxon>
        <taxon>Flavobacteriia</taxon>
        <taxon>Flavobacteriales</taxon>
        <taxon>Flavobacteriaceae</taxon>
        <taxon>Patiriisocius</taxon>
    </lineage>
</organism>
<evidence type="ECO:0000313" key="1">
    <source>
        <dbReference type="EMBL" id="GER57897.1"/>
    </source>
</evidence>
<protein>
    <submittedName>
        <fullName evidence="1">Uncharacterized protein</fullName>
    </submittedName>
</protein>
<dbReference type="AlphaFoldDB" id="A0A5J4J025"/>
<name>A0A5J4J025_9FLAO</name>
<dbReference type="Proteomes" id="UP000326509">
    <property type="component" value="Unassembled WGS sequence"/>
</dbReference>